<protein>
    <submittedName>
        <fullName evidence="2">Uncharacterized mitochondrial protein AtMg00820-like</fullName>
    </submittedName>
</protein>
<dbReference type="RefSeq" id="XP_016437804.1">
    <property type="nucleotide sequence ID" value="XM_016582318.1"/>
</dbReference>
<gene>
    <name evidence="2" type="primary">LOC107763821</name>
</gene>
<accession>A0A1S3XD83</accession>
<dbReference type="PaxDb" id="4097-A0A1S3XD83"/>
<feature type="domain" description="Reverse transcriptase Ty1/copia-type" evidence="1">
    <location>
        <begin position="11"/>
        <end position="94"/>
    </location>
</feature>
<dbReference type="STRING" id="4097.A0A1S3XD83"/>
<proteinExistence type="predicted"/>
<sequence length="108" mass="12501">MAKEFEALDANKTWEVVLLPPGKKALPCKWVYKVKYRSDGSLERYKARLVIRGYIQREGVDFNETFSPVVKMTTIRCLLAIVVKKKWEVFQLDVIMPSCMGICKKKSL</sequence>
<organism evidence="2">
    <name type="scientific">Nicotiana tabacum</name>
    <name type="common">Common tobacco</name>
    <dbReference type="NCBI Taxonomy" id="4097"/>
    <lineage>
        <taxon>Eukaryota</taxon>
        <taxon>Viridiplantae</taxon>
        <taxon>Streptophyta</taxon>
        <taxon>Embryophyta</taxon>
        <taxon>Tracheophyta</taxon>
        <taxon>Spermatophyta</taxon>
        <taxon>Magnoliopsida</taxon>
        <taxon>eudicotyledons</taxon>
        <taxon>Gunneridae</taxon>
        <taxon>Pentapetalae</taxon>
        <taxon>asterids</taxon>
        <taxon>lamiids</taxon>
        <taxon>Solanales</taxon>
        <taxon>Solanaceae</taxon>
        <taxon>Nicotianoideae</taxon>
        <taxon>Nicotianeae</taxon>
        <taxon>Nicotiana</taxon>
    </lineage>
</organism>
<evidence type="ECO:0000259" key="1">
    <source>
        <dbReference type="Pfam" id="PF07727"/>
    </source>
</evidence>
<dbReference type="AlphaFoldDB" id="A0A1S3XD83"/>
<name>A0A1S3XD83_TOBAC</name>
<dbReference type="OMA" id="WIVAIKY"/>
<dbReference type="OrthoDB" id="411615at2759"/>
<dbReference type="Pfam" id="PF07727">
    <property type="entry name" value="RVT_2"/>
    <property type="match status" value="1"/>
</dbReference>
<evidence type="ECO:0000313" key="2">
    <source>
        <dbReference type="RefSeq" id="XP_016437804.1"/>
    </source>
</evidence>
<dbReference type="InterPro" id="IPR013103">
    <property type="entry name" value="RVT_2"/>
</dbReference>
<dbReference type="KEGG" id="nta:107763821"/>
<reference evidence="2" key="1">
    <citation type="submission" date="2025-08" db="UniProtKB">
        <authorList>
            <consortium name="RefSeq"/>
        </authorList>
    </citation>
    <scope>IDENTIFICATION</scope>
</reference>